<accession>A0A5B8XWP4</accession>
<gene>
    <name evidence="2" type="ORF">FRD01_14715</name>
</gene>
<keyword evidence="3" id="KW-1185">Reference proteome</keyword>
<dbReference type="InterPro" id="IPR051396">
    <property type="entry name" value="Bact_Antivir_Def_Nuclease"/>
</dbReference>
<dbReference type="SUPFAM" id="SSF52540">
    <property type="entry name" value="P-loop containing nucleoside triphosphate hydrolases"/>
    <property type="match status" value="1"/>
</dbReference>
<name>A0A5B8XWP4_9DELT</name>
<dbReference type="EMBL" id="CP042467">
    <property type="protein sequence ID" value="QED28463.1"/>
    <property type="molecule type" value="Genomic_DNA"/>
</dbReference>
<dbReference type="Proteomes" id="UP000321595">
    <property type="component" value="Chromosome"/>
</dbReference>
<dbReference type="AlphaFoldDB" id="A0A5B8XWP4"/>
<dbReference type="OrthoDB" id="127554at2"/>
<dbReference type="KEGG" id="bbae:FRD01_14715"/>
<proteinExistence type="predicted"/>
<dbReference type="PANTHER" id="PTHR43581">
    <property type="entry name" value="ATP/GTP PHOSPHATASE"/>
    <property type="match status" value="1"/>
</dbReference>
<dbReference type="InterPro" id="IPR027417">
    <property type="entry name" value="P-loop_NTPase"/>
</dbReference>
<evidence type="ECO:0000259" key="1">
    <source>
        <dbReference type="Pfam" id="PF13175"/>
    </source>
</evidence>
<sequence>METSRICRPKTKLLRTRVELMKISSLTVKNFKAIEYLHLGDLGDMVVIAGPNGCGKSTVFEAIKLLKSTYGHYTSNNELQQFFGEHQIQLKRNPRFELLLRDRTQPMELEWVLVLNDEEKSYLSANARAWVKRLLIRDEVSADGIAVSPPQMSLAEQERLERKNSPEIERLTEELKSLLKEPSLVGGVWVTSDQQVKFLPNLAIQMICSTYDPPSLGVFDFHGPQRTYSRENLDSLRLSSANHELSSSALYNTSAKYQNIKTQLANSYLVELIGEKAGKGDSLGLPNLTKTIQSLFKQFFPSKEFVGVVPTPEGKLEFPVRMSDGSCHDINELSSGEKEIVFGYLRLRNSEIQNSVLMFDEPELHLNPKLIEGLPEFYSENFGRAFGNQIWMVTHSDALIRGSLRQPSFSVFHLMEASVGEGINQAHRVLAEEDSVDILMMELIGDAAVYRPRNPVVLIEGKESGSDVQLIGDLFPEYLAKANFVAAGDKQSVRRIHQALLKVEDLVRVKVFSVVDLDTEPYEDDSVSQLCWDVYHIENYLLEDEIIYEVLCSLNFKHELSLADMDSYLKNCAAKTQHNLVRHRIWKHLNSFLKPLHVENPDLNDCDFAQKMHQQLTSDLNDLMAKLDDDLSIESIANTRSRVESEVLKELDSGKWRQSFKGRDILKLVAKDIQIQYPHLRSLIISRMRERDFKPIGMKRILDACLEID</sequence>
<organism evidence="2 3">
    <name type="scientific">Microvenator marinus</name>
    <dbReference type="NCBI Taxonomy" id="2600177"/>
    <lineage>
        <taxon>Bacteria</taxon>
        <taxon>Deltaproteobacteria</taxon>
        <taxon>Bradymonadales</taxon>
        <taxon>Microvenatoraceae</taxon>
        <taxon>Microvenator</taxon>
    </lineage>
</organism>
<evidence type="ECO:0000313" key="3">
    <source>
        <dbReference type="Proteomes" id="UP000321595"/>
    </source>
</evidence>
<dbReference type="Gene3D" id="3.40.50.300">
    <property type="entry name" value="P-loop containing nucleotide triphosphate hydrolases"/>
    <property type="match status" value="1"/>
</dbReference>
<reference evidence="2 3" key="1">
    <citation type="submission" date="2019-08" db="EMBL/GenBank/DDBJ databases">
        <authorList>
            <person name="Liang Q."/>
        </authorList>
    </citation>
    <scope>NUCLEOTIDE SEQUENCE [LARGE SCALE GENOMIC DNA]</scope>
    <source>
        <strain evidence="2 3">V1718</strain>
    </source>
</reference>
<evidence type="ECO:0000313" key="2">
    <source>
        <dbReference type="EMBL" id="QED28463.1"/>
    </source>
</evidence>
<feature type="domain" description="Endonuclease GajA/Old nuclease/RecF-like AAA" evidence="1">
    <location>
        <begin position="21"/>
        <end position="400"/>
    </location>
</feature>
<dbReference type="PANTHER" id="PTHR43581:SF4">
    <property type="entry name" value="ATP_GTP PHOSPHATASE"/>
    <property type="match status" value="1"/>
</dbReference>
<protein>
    <submittedName>
        <fullName evidence="2">AAA family ATPase</fullName>
    </submittedName>
</protein>
<dbReference type="Pfam" id="PF13175">
    <property type="entry name" value="AAA_15"/>
    <property type="match status" value="1"/>
</dbReference>
<dbReference type="InterPro" id="IPR041685">
    <property type="entry name" value="AAA_GajA/Old/RecF-like"/>
</dbReference>